<comment type="caution">
    <text evidence="1">The sequence shown here is derived from an EMBL/GenBank/DDBJ whole genome shotgun (WGS) entry which is preliminary data.</text>
</comment>
<proteinExistence type="predicted"/>
<evidence type="ECO:0000313" key="2">
    <source>
        <dbReference type="Proteomes" id="UP000230233"/>
    </source>
</evidence>
<keyword evidence="2" id="KW-1185">Reference proteome</keyword>
<name>A0A2G5UKQ2_9PELO</name>
<evidence type="ECO:0000313" key="1">
    <source>
        <dbReference type="EMBL" id="PIC40145.1"/>
    </source>
</evidence>
<dbReference type="AlphaFoldDB" id="A0A2G5UKQ2"/>
<sequence length="98" mass="11351">MGAQVEADWDLIHSSISNQWEKFTKFDFGEQVEQVPFTVHAWIEMVFQFVLDILSNIATLLMHFAVRVKTFFVAFADEWIQCGYGDIEPLNYISSIAK</sequence>
<dbReference type="OrthoDB" id="1394818at2759"/>
<organism evidence="1 2">
    <name type="scientific">Caenorhabditis nigoni</name>
    <dbReference type="NCBI Taxonomy" id="1611254"/>
    <lineage>
        <taxon>Eukaryota</taxon>
        <taxon>Metazoa</taxon>
        <taxon>Ecdysozoa</taxon>
        <taxon>Nematoda</taxon>
        <taxon>Chromadorea</taxon>
        <taxon>Rhabditida</taxon>
        <taxon>Rhabditina</taxon>
        <taxon>Rhabditomorpha</taxon>
        <taxon>Rhabditoidea</taxon>
        <taxon>Rhabditidae</taxon>
        <taxon>Peloderinae</taxon>
        <taxon>Caenorhabditis</taxon>
    </lineage>
</organism>
<gene>
    <name evidence="1" type="primary">Cnig_chr_III.g11595</name>
    <name evidence="1" type="ORF">B9Z55_011595</name>
</gene>
<protein>
    <submittedName>
        <fullName evidence="1">Uncharacterized protein</fullName>
    </submittedName>
</protein>
<dbReference type="STRING" id="1611254.A0A2G5UKQ2"/>
<accession>A0A2G5UKQ2</accession>
<reference evidence="2" key="1">
    <citation type="submission" date="2017-10" db="EMBL/GenBank/DDBJ databases">
        <title>Rapid genome shrinkage in a self-fertile nematode reveals novel sperm competition proteins.</title>
        <authorList>
            <person name="Yin D."/>
            <person name="Schwarz E.M."/>
            <person name="Thomas C.G."/>
            <person name="Felde R.L."/>
            <person name="Korf I.F."/>
            <person name="Cutter A.D."/>
            <person name="Schartner C.M."/>
            <person name="Ralston E.J."/>
            <person name="Meyer B.J."/>
            <person name="Haag E.S."/>
        </authorList>
    </citation>
    <scope>NUCLEOTIDE SEQUENCE [LARGE SCALE GENOMIC DNA]</scope>
    <source>
        <strain evidence="2">JU1422</strain>
    </source>
</reference>
<dbReference type="Proteomes" id="UP000230233">
    <property type="component" value="Chromosome III"/>
</dbReference>
<dbReference type="EMBL" id="PDUG01000003">
    <property type="protein sequence ID" value="PIC40145.1"/>
    <property type="molecule type" value="Genomic_DNA"/>
</dbReference>